<evidence type="ECO:0000313" key="2">
    <source>
        <dbReference type="EMBL" id="SFD41321.1"/>
    </source>
</evidence>
<dbReference type="EMBL" id="FOMN01000003">
    <property type="protein sequence ID" value="SFD41321.1"/>
    <property type="molecule type" value="Genomic_DNA"/>
</dbReference>
<dbReference type="Proteomes" id="UP000199599">
    <property type="component" value="Unassembled WGS sequence"/>
</dbReference>
<feature type="transmembrane region" description="Helical" evidence="1">
    <location>
        <begin position="230"/>
        <end position="249"/>
    </location>
</feature>
<feature type="transmembrane region" description="Helical" evidence="1">
    <location>
        <begin position="94"/>
        <end position="120"/>
    </location>
</feature>
<feature type="transmembrane region" description="Helical" evidence="1">
    <location>
        <begin position="54"/>
        <end position="73"/>
    </location>
</feature>
<sequence>MFYSIKQEFYKLRHKKIAWIAPIILLVLMILAGYALNCEEHKLLLVLCFDAPDWIMLILVVIGTTTFSMEFQNNAILTLLYKATNKVYVYLSKYIVLFLYDVFLHLLALVYTFCLHYTLFRTSAVWTMTYLYSQSIWENMLTAFMVDLVTTMLIITLVFLLSCLINNNAIVVTLSFLLVFMGQTISSNLLNSNKFVNVMKWNPLNMLNLTRQFGNYSMYVETTHLNNNQILIGSMFYIIIFFVLGYLIFRKKRY</sequence>
<feature type="transmembrane region" description="Helical" evidence="1">
    <location>
        <begin position="169"/>
        <end position="190"/>
    </location>
</feature>
<feature type="transmembrane region" description="Helical" evidence="1">
    <location>
        <begin position="17"/>
        <end position="34"/>
    </location>
</feature>
<proteinExistence type="predicted"/>
<feature type="transmembrane region" description="Helical" evidence="1">
    <location>
        <begin position="140"/>
        <end position="162"/>
    </location>
</feature>
<organism evidence="2 3">
    <name type="scientific">Lactobacillus bombicola</name>
    <dbReference type="NCBI Taxonomy" id="1505723"/>
    <lineage>
        <taxon>Bacteria</taxon>
        <taxon>Bacillati</taxon>
        <taxon>Bacillota</taxon>
        <taxon>Bacilli</taxon>
        <taxon>Lactobacillales</taxon>
        <taxon>Lactobacillaceae</taxon>
        <taxon>Lactobacillus</taxon>
    </lineage>
</organism>
<protein>
    <submittedName>
        <fullName evidence="2">ABC-2 type transport system permease protein</fullName>
    </submittedName>
</protein>
<dbReference type="PANTHER" id="PTHR37305:SF1">
    <property type="entry name" value="MEMBRANE PROTEIN"/>
    <property type="match status" value="1"/>
</dbReference>
<accession>A0A1I1S487</accession>
<gene>
    <name evidence="2" type="ORF">SAMN04487792_0728</name>
</gene>
<dbReference type="PANTHER" id="PTHR37305">
    <property type="entry name" value="INTEGRAL MEMBRANE PROTEIN-RELATED"/>
    <property type="match status" value="1"/>
</dbReference>
<evidence type="ECO:0000256" key="1">
    <source>
        <dbReference type="SAM" id="Phobius"/>
    </source>
</evidence>
<reference evidence="3" key="1">
    <citation type="submission" date="2016-10" db="EMBL/GenBank/DDBJ databases">
        <authorList>
            <person name="Varghese N."/>
            <person name="Submissions S."/>
        </authorList>
    </citation>
    <scope>NUCLEOTIDE SEQUENCE [LARGE SCALE GENOMIC DNA]</scope>
    <source>
        <strain evidence="3">R-53102</strain>
    </source>
</reference>
<keyword evidence="1" id="KW-0472">Membrane</keyword>
<dbReference type="AlphaFoldDB" id="A0A1I1S487"/>
<keyword evidence="1" id="KW-0812">Transmembrane</keyword>
<dbReference type="Pfam" id="PF12730">
    <property type="entry name" value="ABC2_membrane_4"/>
    <property type="match status" value="1"/>
</dbReference>
<keyword evidence="1" id="KW-1133">Transmembrane helix</keyword>
<name>A0A1I1S487_9LACO</name>
<evidence type="ECO:0000313" key="3">
    <source>
        <dbReference type="Proteomes" id="UP000199599"/>
    </source>
</evidence>
<dbReference type="STRING" id="1505723.SAMN04487792_0728"/>